<keyword evidence="3 7" id="KW-0507">mRNA processing</keyword>
<protein>
    <recommendedName>
        <fullName evidence="6 7">Gem-associated protein 2</fullName>
    </recommendedName>
</protein>
<evidence type="ECO:0000313" key="8">
    <source>
        <dbReference type="EMBL" id="KAL3072701.1"/>
    </source>
</evidence>
<dbReference type="Pfam" id="PF04938">
    <property type="entry name" value="SIP1"/>
    <property type="match status" value="1"/>
</dbReference>
<dbReference type="GO" id="GO:0032797">
    <property type="term" value="C:SMN complex"/>
    <property type="evidence" value="ECO:0007669"/>
    <property type="project" value="UniProtKB-UniRule"/>
</dbReference>
<organism evidence="8 9">
    <name type="scientific">Heterodera schachtii</name>
    <name type="common">Sugarbeet cyst nematode worm</name>
    <name type="synonym">Tylenchus schachtii</name>
    <dbReference type="NCBI Taxonomy" id="97005"/>
    <lineage>
        <taxon>Eukaryota</taxon>
        <taxon>Metazoa</taxon>
        <taxon>Ecdysozoa</taxon>
        <taxon>Nematoda</taxon>
        <taxon>Chromadorea</taxon>
        <taxon>Rhabditida</taxon>
        <taxon>Tylenchina</taxon>
        <taxon>Tylenchomorpha</taxon>
        <taxon>Tylenchoidea</taxon>
        <taxon>Heteroderidae</taxon>
        <taxon>Heteroderinae</taxon>
        <taxon>Heterodera</taxon>
    </lineage>
</organism>
<gene>
    <name evidence="8" type="ORF">niasHS_017675</name>
</gene>
<comment type="subcellular location">
    <subcellularLocation>
        <location evidence="1">Cytoplasm</location>
    </subcellularLocation>
</comment>
<keyword evidence="4 7" id="KW-0508">mRNA splicing</keyword>
<evidence type="ECO:0000313" key="9">
    <source>
        <dbReference type="Proteomes" id="UP001620645"/>
    </source>
</evidence>
<comment type="subunit">
    <text evidence="7">Part of the core SMN complex.</text>
</comment>
<dbReference type="InterPro" id="IPR035426">
    <property type="entry name" value="Gemin2/Brr1"/>
</dbReference>
<comment type="caution">
    <text evidence="8">The sequence shown here is derived from an EMBL/GenBank/DDBJ whole genome shotgun (WGS) entry which is preliminary data.</text>
</comment>
<dbReference type="GO" id="GO:0000387">
    <property type="term" value="P:spliceosomal snRNP assembly"/>
    <property type="evidence" value="ECO:0007669"/>
    <property type="project" value="UniProtKB-UniRule"/>
</dbReference>
<dbReference type="Gene3D" id="1.20.58.1070">
    <property type="match status" value="1"/>
</dbReference>
<keyword evidence="2 7" id="KW-0963">Cytoplasm</keyword>
<comment type="function">
    <text evidence="7">The SMN complex catalyzes the assembly of small nuclear ribonucleoproteins (snRNPs), the building blocks of the spliceosome, and thereby plays an important role in the splicing of cellular pre-mRNAs.</text>
</comment>
<dbReference type="InterPro" id="IPR017364">
    <property type="entry name" value="GEMIN2"/>
</dbReference>
<comment type="similarity">
    <text evidence="5 7">Belongs to the gemin-2 family.</text>
</comment>
<dbReference type="Proteomes" id="UP001620645">
    <property type="component" value="Unassembled WGS sequence"/>
</dbReference>
<dbReference type="GO" id="GO:0005681">
    <property type="term" value="C:spliceosomal complex"/>
    <property type="evidence" value="ECO:0007669"/>
    <property type="project" value="UniProtKB-UniRule"/>
</dbReference>
<dbReference type="GO" id="GO:0000245">
    <property type="term" value="P:spliceosomal complex assembly"/>
    <property type="evidence" value="ECO:0007669"/>
    <property type="project" value="UniProtKB-UniRule"/>
</dbReference>
<dbReference type="PANTHER" id="PTHR12794:SF0">
    <property type="entry name" value="GEM-ASSOCIATED PROTEIN 2"/>
    <property type="match status" value="1"/>
</dbReference>
<evidence type="ECO:0000256" key="5">
    <source>
        <dbReference type="ARBA" id="ARBA00025758"/>
    </source>
</evidence>
<proteinExistence type="inferred from homology"/>
<evidence type="ECO:0000256" key="6">
    <source>
        <dbReference type="ARBA" id="ARBA00047179"/>
    </source>
</evidence>
<reference evidence="8 9" key="1">
    <citation type="submission" date="2024-10" db="EMBL/GenBank/DDBJ databases">
        <authorList>
            <person name="Kim D."/>
        </authorList>
    </citation>
    <scope>NUCLEOTIDE SEQUENCE [LARGE SCALE GENOMIC DNA]</scope>
    <source>
        <strain evidence="8">Taebaek</strain>
    </source>
</reference>
<accession>A0ABD2I5J8</accession>
<name>A0ABD2I5J8_HETSC</name>
<dbReference type="AlphaFoldDB" id="A0ABD2I5J8"/>
<dbReference type="PANTHER" id="PTHR12794">
    <property type="entry name" value="GEMIN2"/>
    <property type="match status" value="1"/>
</dbReference>
<evidence type="ECO:0000256" key="2">
    <source>
        <dbReference type="ARBA" id="ARBA00022490"/>
    </source>
</evidence>
<keyword evidence="9" id="KW-1185">Reference proteome</keyword>
<evidence type="ECO:0000256" key="1">
    <source>
        <dbReference type="ARBA" id="ARBA00004496"/>
    </source>
</evidence>
<dbReference type="EMBL" id="JBICCN010000373">
    <property type="protein sequence ID" value="KAL3072701.1"/>
    <property type="molecule type" value="Genomic_DNA"/>
</dbReference>
<evidence type="ECO:0000256" key="3">
    <source>
        <dbReference type="ARBA" id="ARBA00022664"/>
    </source>
</evidence>
<dbReference type="PIRSF" id="PIRSF038038">
    <property type="entry name" value="SMN_Gemin2"/>
    <property type="match status" value="1"/>
</dbReference>
<sequence>MEQEAFYTVGEFDRSKIDLNKPAMTVEEYMQQVVVGRELLPDVAVASPEVLKRFSATPLRKSLTNLPGICDDSRTFTSRFGPNKEWCVAKSNEFSQSRSAFECVKVPDDDPLKDVQLPPMNDWMRWCQVCFESRLEGFAIAPENEQRFAHHKGTPPTVSLITSLKDHQVNELIIHQIKYMLNKGQTRATLQWLYALLLVVKKPLLPEVCSSLRDFCRKCKEWRAELDEDEEDTIYQLSFFISIISIYFAQHDLADQQ</sequence>
<evidence type="ECO:0000256" key="4">
    <source>
        <dbReference type="ARBA" id="ARBA00023187"/>
    </source>
</evidence>
<evidence type="ECO:0000256" key="7">
    <source>
        <dbReference type="PIRNR" id="PIRNR038038"/>
    </source>
</evidence>